<evidence type="ECO:0000313" key="3">
    <source>
        <dbReference type="Proteomes" id="UP000006697"/>
    </source>
</evidence>
<dbReference type="SUPFAM" id="SSF51182">
    <property type="entry name" value="RmlC-like cupins"/>
    <property type="match status" value="1"/>
</dbReference>
<dbReference type="InterPro" id="IPR014710">
    <property type="entry name" value="RmlC-like_jellyroll"/>
</dbReference>
<protein>
    <recommendedName>
        <fullName evidence="1">Cupin type-2 domain-containing protein</fullName>
    </recommendedName>
</protein>
<dbReference type="CDD" id="cd06981">
    <property type="entry name" value="cupin_reut_a1446"/>
    <property type="match status" value="1"/>
</dbReference>
<dbReference type="HOGENOM" id="CLU_147397_0_0_4"/>
<proteinExistence type="predicted"/>
<evidence type="ECO:0000313" key="2">
    <source>
        <dbReference type="EMBL" id="CAL63416.1"/>
    </source>
</evidence>
<dbReference type="KEGG" id="har:HEAR3310"/>
<gene>
    <name evidence="2" type="ordered locus">HEAR3310</name>
</gene>
<keyword evidence="3" id="KW-1185">Reference proteome</keyword>
<name>A4GA79_HERAR</name>
<accession>A4GA79</accession>
<dbReference type="STRING" id="204773.HEAR3310"/>
<dbReference type="Gene3D" id="2.60.120.10">
    <property type="entry name" value="Jelly Rolls"/>
    <property type="match status" value="1"/>
</dbReference>
<dbReference type="eggNOG" id="COG1917">
    <property type="taxonomic scope" value="Bacteria"/>
</dbReference>
<dbReference type="EMBL" id="CU207211">
    <property type="protein sequence ID" value="CAL63416.1"/>
    <property type="molecule type" value="Genomic_DNA"/>
</dbReference>
<dbReference type="InterPro" id="IPR013096">
    <property type="entry name" value="Cupin_2"/>
</dbReference>
<organism evidence="2 3">
    <name type="scientific">Herminiimonas arsenicoxydans</name>
    <dbReference type="NCBI Taxonomy" id="204773"/>
    <lineage>
        <taxon>Bacteria</taxon>
        <taxon>Pseudomonadati</taxon>
        <taxon>Pseudomonadota</taxon>
        <taxon>Betaproteobacteria</taxon>
        <taxon>Burkholderiales</taxon>
        <taxon>Oxalobacteraceae</taxon>
        <taxon>Herminiimonas</taxon>
    </lineage>
</organism>
<dbReference type="OrthoDB" id="9798585at2"/>
<dbReference type="InterPro" id="IPR011051">
    <property type="entry name" value="RmlC_Cupin_sf"/>
</dbReference>
<dbReference type="Proteomes" id="UP000006697">
    <property type="component" value="Chromosome"/>
</dbReference>
<dbReference type="Pfam" id="PF07883">
    <property type="entry name" value="Cupin_2"/>
    <property type="match status" value="1"/>
</dbReference>
<evidence type="ECO:0000259" key="1">
    <source>
        <dbReference type="Pfam" id="PF07883"/>
    </source>
</evidence>
<sequence>MKNGHLFQHIPAELPEEISESLLTAGNVRIERIVSKGHRSPRDFWYEQQQNEWVLLLKGEAGLRFEQDAQAVHLTPGMYVNIPAHARHRVEWTSASEETVWLAVFY</sequence>
<reference evidence="2 3" key="1">
    <citation type="journal article" date="2007" name="PLoS Genet.">
        <title>A tale of two oxidation states: bacterial colonization of arsenic-rich environments.</title>
        <authorList>
            <person name="Muller D."/>
            <person name="Medigue C."/>
            <person name="Koechler S."/>
            <person name="Barbe V."/>
            <person name="Barakat M."/>
            <person name="Talla E."/>
            <person name="Bonnefoy V."/>
            <person name="Krin E."/>
            <person name="Arsene-Ploetze F."/>
            <person name="Carapito C."/>
            <person name="Chandler M."/>
            <person name="Cournoyer B."/>
            <person name="Cruveiller S."/>
            <person name="Dossat C."/>
            <person name="Duval S."/>
            <person name="Heymann M."/>
            <person name="Leize E."/>
            <person name="Lieutaud A."/>
            <person name="Lievremont D."/>
            <person name="Makita Y."/>
            <person name="Mangenot S."/>
            <person name="Nitschke W."/>
            <person name="Ortet P."/>
            <person name="Perdrial N."/>
            <person name="Schoepp B."/>
            <person name="Siguier N."/>
            <person name="Simeonova D.D."/>
            <person name="Rouy Z."/>
            <person name="Segurens B."/>
            <person name="Turlin E."/>
            <person name="Vallenet D."/>
            <person name="Van Dorsselaer A."/>
            <person name="Weiss S."/>
            <person name="Weissenbach J."/>
            <person name="Lett M.C."/>
            <person name="Danchin A."/>
            <person name="Bertin P.N."/>
        </authorList>
    </citation>
    <scope>NUCLEOTIDE SEQUENCE [LARGE SCALE GENOMIC DNA]</scope>
    <source>
        <strain evidence="3">ULPAs1</strain>
    </source>
</reference>
<feature type="domain" description="Cupin type-2" evidence="1">
    <location>
        <begin position="45"/>
        <end position="105"/>
    </location>
</feature>
<dbReference type="AlphaFoldDB" id="A4GA79"/>